<keyword evidence="3" id="KW-1185">Reference proteome</keyword>
<evidence type="ECO:0000256" key="1">
    <source>
        <dbReference type="SAM" id="Phobius"/>
    </source>
</evidence>
<evidence type="ECO:0000313" key="3">
    <source>
        <dbReference type="Proteomes" id="UP000003250"/>
    </source>
</evidence>
<feature type="transmembrane region" description="Helical" evidence="1">
    <location>
        <begin position="111"/>
        <end position="130"/>
    </location>
</feature>
<dbReference type="RefSeq" id="WP_008835746.1">
    <property type="nucleotide sequence ID" value="NZ_AHAM01000073.1"/>
</dbReference>
<evidence type="ECO:0000313" key="2">
    <source>
        <dbReference type="EMBL" id="EHK57328.1"/>
    </source>
</evidence>
<organism evidence="2 3">
    <name type="scientific">Mesorhizobium alhagi CCNWXJ12-2</name>
    <dbReference type="NCBI Taxonomy" id="1107882"/>
    <lineage>
        <taxon>Bacteria</taxon>
        <taxon>Pseudomonadati</taxon>
        <taxon>Pseudomonadota</taxon>
        <taxon>Alphaproteobacteria</taxon>
        <taxon>Hyphomicrobiales</taxon>
        <taxon>Phyllobacteriaceae</taxon>
        <taxon>Allomesorhizobium</taxon>
    </lineage>
</organism>
<proteinExistence type="predicted"/>
<protein>
    <submittedName>
        <fullName evidence="2">Uncharacterized protein</fullName>
    </submittedName>
</protein>
<reference evidence="2 3" key="1">
    <citation type="journal article" date="2012" name="J. Bacteriol.">
        <title>Draft Genome Sequence of Mesorhizobium alhagi CCNWXJ12-2T, a Novel Salt-Resistant Species Isolated from the Desert of Northwestern China.</title>
        <authorList>
            <person name="Zhou M."/>
            <person name="Chen W."/>
            <person name="Chen H."/>
            <person name="Wei G."/>
        </authorList>
    </citation>
    <scope>NUCLEOTIDE SEQUENCE [LARGE SCALE GENOMIC DNA]</scope>
    <source>
        <strain evidence="2 3">CCNWXJ12-2</strain>
    </source>
</reference>
<keyword evidence="1" id="KW-0472">Membrane</keyword>
<sequence>MLAFSRWLSRFGRLSRFSGLLAFSRWFGRFRRLSRFSGLSRLGGWLAFSRRFGGLRRLGRFSRLSRLGGFGRLSRLRRFGRFLRFSGSSFGFRFRSWLGLRRRFWLGFRRGFWFWFGLWFWLRLWCRLGFFGRGLLGLPFLLAPLPKQALFLGLFGLGKDHIIRGQRILRPRLESSLHAVVQRHGAQRGGCHQQADCGSCQKPW</sequence>
<keyword evidence="1" id="KW-1133">Transmembrane helix</keyword>
<name>H0HPN5_9HYPH</name>
<gene>
    <name evidence="2" type="ORF">MAXJ12_10573</name>
</gene>
<dbReference type="Proteomes" id="UP000003250">
    <property type="component" value="Unassembled WGS sequence"/>
</dbReference>
<dbReference type="EMBL" id="AHAM01000073">
    <property type="protein sequence ID" value="EHK57328.1"/>
    <property type="molecule type" value="Genomic_DNA"/>
</dbReference>
<feature type="transmembrane region" description="Helical" evidence="1">
    <location>
        <begin position="136"/>
        <end position="157"/>
    </location>
</feature>
<dbReference type="AlphaFoldDB" id="H0HPN5"/>
<keyword evidence="1" id="KW-0812">Transmembrane</keyword>
<accession>H0HPN5</accession>